<keyword evidence="3" id="KW-1185">Reference proteome</keyword>
<organism evidence="2 3">
    <name type="scientific">Symbiodinium necroappetens</name>
    <dbReference type="NCBI Taxonomy" id="1628268"/>
    <lineage>
        <taxon>Eukaryota</taxon>
        <taxon>Sar</taxon>
        <taxon>Alveolata</taxon>
        <taxon>Dinophyceae</taxon>
        <taxon>Suessiales</taxon>
        <taxon>Symbiodiniaceae</taxon>
        <taxon>Symbiodinium</taxon>
    </lineage>
</organism>
<feature type="compositionally biased region" description="Basic and acidic residues" evidence="1">
    <location>
        <begin position="369"/>
        <end position="378"/>
    </location>
</feature>
<accession>A0A812QBB7</accession>
<comment type="caution">
    <text evidence="2">The sequence shown here is derived from an EMBL/GenBank/DDBJ whole genome shotgun (WGS) entry which is preliminary data.</text>
</comment>
<evidence type="ECO:0000256" key="1">
    <source>
        <dbReference type="SAM" id="MobiDB-lite"/>
    </source>
</evidence>
<dbReference type="Proteomes" id="UP000601435">
    <property type="component" value="Unassembled WGS sequence"/>
</dbReference>
<dbReference type="EMBL" id="CAJNJA010016652">
    <property type="protein sequence ID" value="CAE7385200.1"/>
    <property type="molecule type" value="Genomic_DNA"/>
</dbReference>
<gene>
    <name evidence="2" type="ORF">SNEC2469_LOCUS10435</name>
</gene>
<evidence type="ECO:0000313" key="2">
    <source>
        <dbReference type="EMBL" id="CAE7385200.1"/>
    </source>
</evidence>
<reference evidence="2" key="1">
    <citation type="submission" date="2021-02" db="EMBL/GenBank/DDBJ databases">
        <authorList>
            <person name="Dougan E. K."/>
            <person name="Rhodes N."/>
            <person name="Thang M."/>
            <person name="Chan C."/>
        </authorList>
    </citation>
    <scope>NUCLEOTIDE SEQUENCE</scope>
</reference>
<protein>
    <submittedName>
        <fullName evidence="2">Uncharacterized protein</fullName>
    </submittedName>
</protein>
<feature type="region of interest" description="Disordered" evidence="1">
    <location>
        <begin position="110"/>
        <end position="148"/>
    </location>
</feature>
<feature type="region of interest" description="Disordered" evidence="1">
    <location>
        <begin position="273"/>
        <end position="308"/>
    </location>
</feature>
<proteinExistence type="predicted"/>
<evidence type="ECO:0000313" key="3">
    <source>
        <dbReference type="Proteomes" id="UP000601435"/>
    </source>
</evidence>
<dbReference type="AlphaFoldDB" id="A0A812QBB7"/>
<dbReference type="OrthoDB" id="436974at2759"/>
<name>A0A812QBB7_9DINO</name>
<feature type="region of interest" description="Disordered" evidence="1">
    <location>
        <begin position="369"/>
        <end position="404"/>
    </location>
</feature>
<sequence>MEQGSLATCREPSAGCIGRIRKAEAALHLPLMEEAQRTPPPQAPERPIEAEPTADELDAFIWENQLNERAADALRMGEHTETKAWTVARKVSQSAIVGCIGRIAKAQAKNQYHGSPAASRHPNGESGVHQPRRRSLPSQPWMPSEAEVEQFVEDNELNERAADALRSIPAIIQKQVLEQGSLRGCREPSAGCIGRIAKAQRSAHVAEDALQAPSADELSAFAEQNSIGDRATSVLYEAPAAVQRAVLDQGSLQGCRDPGAGCVGRIRKAQEALRSGSQHAGVSHKRRRQEQVRSGGPDFHQNGGRGWVDPKLRSAVENFVREFELSERAANTLRQEPPEVQEAVLRGGNMNGARDTSACCMGRIRKAHQEFDAEERQPAKRRRHSSGPFSQDFTEASGRRQRAG</sequence>
<feature type="non-terminal residue" evidence="2">
    <location>
        <position position="404"/>
    </location>
</feature>